<protein>
    <submittedName>
        <fullName evidence="1">Putative Lipoprotein</fullName>
    </submittedName>
</protein>
<gene>
    <name evidence="1" type="ORF">DF3PB_10066</name>
</gene>
<dbReference type="EMBL" id="UIDG01000001">
    <property type="protein sequence ID" value="SUS03314.1"/>
    <property type="molecule type" value="Genomic_DNA"/>
</dbReference>
<dbReference type="AlphaFoldDB" id="A0A380T7H5"/>
<accession>A0A380T7H5</accession>
<reference evidence="1" key="1">
    <citation type="submission" date="2018-07" db="EMBL/GenBank/DDBJ databases">
        <authorList>
            <person name="Quirk P.G."/>
            <person name="Krulwich T.A."/>
        </authorList>
    </citation>
    <scope>NUCLEOTIDE SEQUENCE</scope>
</reference>
<sequence>MRWVVAAVVLGCLLGGCTTVGSESAADPAPFASLTPGRSTKAQVFERVGQPHDVAYLPSGESVWSYYRVSTRVNAMSLIPVVGWVAAGNDTDVNVASVFFDDRQSYEKVEVTAHSAYQNSWAGLAKIASQHGEKARVEAEMKKVGLAFDAKLASEMETAIESLK</sequence>
<keyword evidence="1" id="KW-0449">Lipoprotein</keyword>
<organism evidence="1">
    <name type="scientific">metagenome</name>
    <dbReference type="NCBI Taxonomy" id="256318"/>
    <lineage>
        <taxon>unclassified sequences</taxon>
        <taxon>metagenomes</taxon>
    </lineage>
</organism>
<proteinExistence type="predicted"/>
<evidence type="ECO:0000313" key="1">
    <source>
        <dbReference type="EMBL" id="SUS03314.1"/>
    </source>
</evidence>
<name>A0A380T7H5_9ZZZZ</name>
<dbReference type="PROSITE" id="PS51257">
    <property type="entry name" value="PROKAR_LIPOPROTEIN"/>
    <property type="match status" value="1"/>
</dbReference>